<dbReference type="AlphaFoldDB" id="A0A532V1E8"/>
<evidence type="ECO:0000313" key="1">
    <source>
        <dbReference type="EMBL" id="TKJ40942.1"/>
    </source>
</evidence>
<organism evidence="1 2">
    <name type="scientific">candidate division TA06 bacterium B3_TA06</name>
    <dbReference type="NCBI Taxonomy" id="2012487"/>
    <lineage>
        <taxon>Bacteria</taxon>
        <taxon>Bacteria division TA06</taxon>
    </lineage>
</organism>
<evidence type="ECO:0008006" key="3">
    <source>
        <dbReference type="Google" id="ProtNLM"/>
    </source>
</evidence>
<dbReference type="Proteomes" id="UP000317778">
    <property type="component" value="Unassembled WGS sequence"/>
</dbReference>
<dbReference type="EMBL" id="NJBO01000015">
    <property type="protein sequence ID" value="TKJ40942.1"/>
    <property type="molecule type" value="Genomic_DNA"/>
</dbReference>
<sequence length="172" mass="19766">MKRFVIAIIALLLLVGCKSKVMKELDRIEEEIATASTLDELTELSKEATSLMSFPTGELKYPDEGKELKRYGEIVELIQVRGNPFRKELRREKAENLQKSMREGGWNDATVTLLGDDEDILVISDPTIDEQYGRNTISWWDNVGSVFPYDRSIGLKKIIFRNDYGPVYTWEL</sequence>
<dbReference type="PROSITE" id="PS51257">
    <property type="entry name" value="PROKAR_LIPOPROTEIN"/>
    <property type="match status" value="1"/>
</dbReference>
<comment type="caution">
    <text evidence="1">The sequence shown here is derived from an EMBL/GenBank/DDBJ whole genome shotgun (WGS) entry which is preliminary data.</text>
</comment>
<name>A0A532V1E8_UNCT6</name>
<reference evidence="1 2" key="1">
    <citation type="submission" date="2017-06" db="EMBL/GenBank/DDBJ databases">
        <title>Novel microbial phyla capable of carbon fixation and sulfur reduction in deep-sea sediments.</title>
        <authorList>
            <person name="Huang J."/>
            <person name="Baker B."/>
            <person name="Wang Y."/>
        </authorList>
    </citation>
    <scope>NUCLEOTIDE SEQUENCE [LARGE SCALE GENOMIC DNA]</scope>
    <source>
        <strain evidence="1">B3_TA06</strain>
    </source>
</reference>
<accession>A0A532V1E8</accession>
<proteinExistence type="predicted"/>
<evidence type="ECO:0000313" key="2">
    <source>
        <dbReference type="Proteomes" id="UP000317778"/>
    </source>
</evidence>
<protein>
    <recommendedName>
        <fullName evidence="3">Lipoprotein</fullName>
    </recommendedName>
</protein>
<gene>
    <name evidence="1" type="ORF">CEE36_08735</name>
</gene>